<dbReference type="Pfam" id="PF00582">
    <property type="entry name" value="Usp"/>
    <property type="match status" value="1"/>
</dbReference>
<gene>
    <name evidence="3" type="ORF">MOO45_07400</name>
</gene>
<dbReference type="InterPro" id="IPR006015">
    <property type="entry name" value="Universal_stress_UspA"/>
</dbReference>
<dbReference type="EMBL" id="CP093366">
    <property type="protein sequence ID" value="UQS82007.1"/>
    <property type="molecule type" value="Genomic_DNA"/>
</dbReference>
<accession>A0ABY4P8N2</accession>
<dbReference type="PRINTS" id="PR01438">
    <property type="entry name" value="UNVRSLSTRESS"/>
</dbReference>
<reference evidence="3" key="1">
    <citation type="journal article" date="2022" name="Int. J. Syst. Evol. Microbiol.">
        <title>Apilactobacillus apisilvae sp. nov., Nicolia spurrieriana gen. nov. sp. nov., Bombilactobacillus folatiphilus sp. nov. and Bombilactobacillus thymidiniphilus sp. nov., four new lactic acid bacterial isolates from stingless bees Tetragonula carbonaria and Austroplebeia australis.</title>
        <authorList>
            <person name="Oliphant S.A."/>
            <person name="Watson-Haigh N.S."/>
            <person name="Sumby K.M."/>
            <person name="Gardner J."/>
            <person name="Groom S."/>
            <person name="Jiranek V."/>
        </authorList>
    </citation>
    <scope>NUCLEOTIDE SEQUENCE</scope>
    <source>
        <strain evidence="3">SG4_D2</strain>
    </source>
</reference>
<dbReference type="PANTHER" id="PTHR46268:SF6">
    <property type="entry name" value="UNIVERSAL STRESS PROTEIN UP12"/>
    <property type="match status" value="1"/>
</dbReference>
<protein>
    <submittedName>
        <fullName evidence="3">Universal stress protein</fullName>
    </submittedName>
</protein>
<keyword evidence="4" id="KW-1185">Reference proteome</keyword>
<dbReference type="Proteomes" id="UP000831495">
    <property type="component" value="Chromosome"/>
</dbReference>
<evidence type="ECO:0000313" key="3">
    <source>
        <dbReference type="EMBL" id="UQS82007.1"/>
    </source>
</evidence>
<evidence type="ECO:0000259" key="2">
    <source>
        <dbReference type="Pfam" id="PF00582"/>
    </source>
</evidence>
<dbReference type="RefSeq" id="WP_249514275.1">
    <property type="nucleotide sequence ID" value="NZ_CP093366.1"/>
</dbReference>
<dbReference type="CDD" id="cd00293">
    <property type="entry name" value="USP-like"/>
    <property type="match status" value="1"/>
</dbReference>
<dbReference type="InterPro" id="IPR014729">
    <property type="entry name" value="Rossmann-like_a/b/a_fold"/>
</dbReference>
<dbReference type="SUPFAM" id="SSF52402">
    <property type="entry name" value="Adenine nucleotide alpha hydrolases-like"/>
    <property type="match status" value="1"/>
</dbReference>
<sequence>MDQALKDYRVQEKSFQNILVAIDIDDFTSSDHAFNCACTMALNTNAQLGVVTVLETKDVNVFDSMSPDKMNDKRLEVSHDLLTYVQKAKDFGVENVHPILAEGNPDKVILDDVVRDFQPDLIIVGSEAKKLLGKTVGREAEEIVEHSAVSVLVVRD</sequence>
<dbReference type="PANTHER" id="PTHR46268">
    <property type="entry name" value="STRESS RESPONSE PROTEIN NHAX"/>
    <property type="match status" value="1"/>
</dbReference>
<proteinExistence type="inferred from homology"/>
<evidence type="ECO:0000256" key="1">
    <source>
        <dbReference type="ARBA" id="ARBA00008791"/>
    </source>
</evidence>
<dbReference type="InterPro" id="IPR006016">
    <property type="entry name" value="UspA"/>
</dbReference>
<organism evidence="3 4">
    <name type="scientific">Bombilactobacillus folatiphilus</name>
    <dbReference type="NCBI Taxonomy" id="2923362"/>
    <lineage>
        <taxon>Bacteria</taxon>
        <taxon>Bacillati</taxon>
        <taxon>Bacillota</taxon>
        <taxon>Bacilli</taxon>
        <taxon>Lactobacillales</taxon>
        <taxon>Lactobacillaceae</taxon>
        <taxon>Bombilactobacillus</taxon>
    </lineage>
</organism>
<comment type="similarity">
    <text evidence="1">Belongs to the universal stress protein A family.</text>
</comment>
<dbReference type="Gene3D" id="3.40.50.620">
    <property type="entry name" value="HUPs"/>
    <property type="match status" value="1"/>
</dbReference>
<name>A0ABY4P8N2_9LACO</name>
<evidence type="ECO:0000313" key="4">
    <source>
        <dbReference type="Proteomes" id="UP000831495"/>
    </source>
</evidence>
<feature type="domain" description="UspA" evidence="2">
    <location>
        <begin position="15"/>
        <end position="155"/>
    </location>
</feature>